<evidence type="ECO:0000313" key="4">
    <source>
        <dbReference type="Proteomes" id="UP000796761"/>
    </source>
</evidence>
<keyword evidence="2" id="KW-0472">Membrane</keyword>
<dbReference type="AlphaFoldDB" id="A0A8K1G4B5"/>
<proteinExistence type="predicted"/>
<evidence type="ECO:0000256" key="1">
    <source>
        <dbReference type="SAM" id="MobiDB-lite"/>
    </source>
</evidence>
<keyword evidence="2" id="KW-0812">Transmembrane</keyword>
<keyword evidence="4" id="KW-1185">Reference proteome</keyword>
<evidence type="ECO:0000256" key="2">
    <source>
        <dbReference type="SAM" id="Phobius"/>
    </source>
</evidence>
<feature type="transmembrane region" description="Helical" evidence="2">
    <location>
        <begin position="360"/>
        <end position="382"/>
    </location>
</feature>
<evidence type="ECO:0000313" key="3">
    <source>
        <dbReference type="EMBL" id="TRZ11594.1"/>
    </source>
</evidence>
<name>A0A8K1G4B5_9PASS</name>
<accession>A0A8K1G4B5</accession>
<feature type="compositionally biased region" description="Polar residues" evidence="1">
    <location>
        <begin position="108"/>
        <end position="125"/>
    </location>
</feature>
<dbReference type="EMBL" id="SWJQ01000688">
    <property type="protein sequence ID" value="TRZ11594.1"/>
    <property type="molecule type" value="Genomic_DNA"/>
</dbReference>
<protein>
    <submittedName>
        <fullName evidence="3">Uncharacterized protein</fullName>
    </submittedName>
</protein>
<organism evidence="3 4">
    <name type="scientific">Zosterops borbonicus</name>
    <dbReference type="NCBI Taxonomy" id="364589"/>
    <lineage>
        <taxon>Eukaryota</taxon>
        <taxon>Metazoa</taxon>
        <taxon>Chordata</taxon>
        <taxon>Craniata</taxon>
        <taxon>Vertebrata</taxon>
        <taxon>Euteleostomi</taxon>
        <taxon>Archelosauria</taxon>
        <taxon>Archosauria</taxon>
        <taxon>Dinosauria</taxon>
        <taxon>Saurischia</taxon>
        <taxon>Theropoda</taxon>
        <taxon>Coelurosauria</taxon>
        <taxon>Aves</taxon>
        <taxon>Neognathae</taxon>
        <taxon>Neoaves</taxon>
        <taxon>Telluraves</taxon>
        <taxon>Australaves</taxon>
        <taxon>Passeriformes</taxon>
        <taxon>Sylvioidea</taxon>
        <taxon>Zosteropidae</taxon>
        <taxon>Zosterops</taxon>
    </lineage>
</organism>
<feature type="region of interest" description="Disordered" evidence="1">
    <location>
        <begin position="213"/>
        <end position="244"/>
    </location>
</feature>
<comment type="caution">
    <text evidence="3">The sequence shown here is derived from an EMBL/GenBank/DDBJ whole genome shotgun (WGS) entry which is preliminary data.</text>
</comment>
<feature type="region of interest" description="Disordered" evidence="1">
    <location>
        <begin position="262"/>
        <end position="282"/>
    </location>
</feature>
<keyword evidence="2" id="KW-1133">Transmembrane helix</keyword>
<feature type="compositionally biased region" description="Low complexity" evidence="1">
    <location>
        <begin position="224"/>
        <end position="238"/>
    </location>
</feature>
<dbReference type="Proteomes" id="UP000796761">
    <property type="component" value="Unassembled WGS sequence"/>
</dbReference>
<dbReference type="OrthoDB" id="9219188at2759"/>
<feature type="region of interest" description="Disordered" evidence="1">
    <location>
        <begin position="89"/>
        <end position="129"/>
    </location>
</feature>
<sequence length="408" mass="45159">MSSSIRGYFSRFTKPRYDLIQQYLYHFSSFICPTREHFWPPIESISAFQARLQDLLTQTFSKSSLLQVPINSVLDIEQRPPRVPKLAWMEEEEEGPGAAPAVETEEVQQLQSPQEDAATDPTQEQDPSRGLFRRTAQVPGMMKYIHQWLLANESSEHKLFRTLLDLTEAQPIDVVMTLLCVAPSCDRYGTQLPTGLRAPHPITLYSLSQVSLEHNSGQHGRGAGAEPSSSRAPSPGAPQGCPSLASAGLGSALQPLPQPLSSGCALPDAATDPTQEQDPSRGLFRRTAQVPGMMKYIHQWLLANESSEHKLFRTLLDLTEAQPIDVVMTLLCVAPSCDSYFLAFAVLVGKASGHLEKVKLAGVGGFDGFYAIVFYRLFLVLVEEGSWIDSVNHNYFHIVLFYHDGLVS</sequence>
<feature type="transmembrane region" description="Helical" evidence="2">
    <location>
        <begin position="326"/>
        <end position="348"/>
    </location>
</feature>
<gene>
    <name evidence="3" type="ORF">HGM15179_015519</name>
</gene>
<reference evidence="3" key="1">
    <citation type="submission" date="2019-04" db="EMBL/GenBank/DDBJ databases">
        <title>Genome assembly of Zosterops borbonicus 15179.</title>
        <authorList>
            <person name="Leroy T."/>
            <person name="Anselmetti Y."/>
            <person name="Tilak M.-K."/>
            <person name="Nabholz B."/>
        </authorList>
    </citation>
    <scope>NUCLEOTIDE SEQUENCE</scope>
    <source>
        <strain evidence="3">HGM_15179</strain>
        <tissue evidence="3">Muscle</tissue>
    </source>
</reference>